<evidence type="ECO:0000313" key="4">
    <source>
        <dbReference type="Proteomes" id="UP000488506"/>
    </source>
</evidence>
<name>A0A833L1R7_UNCSA</name>
<protein>
    <submittedName>
        <fullName evidence="3">Uncharacterized protein</fullName>
    </submittedName>
</protein>
<organism evidence="3 4">
    <name type="scientific">Candidatus Saganbacteria bacterium</name>
    <dbReference type="NCBI Taxonomy" id="2575572"/>
    <lineage>
        <taxon>Bacteria</taxon>
        <taxon>Bacillati</taxon>
        <taxon>Saganbacteria</taxon>
    </lineage>
</organism>
<evidence type="ECO:0000256" key="1">
    <source>
        <dbReference type="SAM" id="Coils"/>
    </source>
</evidence>
<feature type="coiled-coil region" evidence="1">
    <location>
        <begin position="316"/>
        <end position="343"/>
    </location>
</feature>
<evidence type="ECO:0000313" key="3">
    <source>
        <dbReference type="EMBL" id="KAF0134573.1"/>
    </source>
</evidence>
<accession>A0A833L1R7</accession>
<gene>
    <name evidence="3" type="ORF">FD145_591</name>
</gene>
<dbReference type="EMBL" id="WPAF01000007">
    <property type="protein sequence ID" value="KAF0134573.1"/>
    <property type="molecule type" value="Genomic_DNA"/>
</dbReference>
<reference evidence="3 4" key="1">
    <citation type="submission" date="2019-12" db="EMBL/GenBank/DDBJ databases">
        <authorList>
            <person name="Wolfe R."/>
            <person name="Danczak R."/>
            <person name="Wilkins M."/>
        </authorList>
    </citation>
    <scope>NUCLEOTIDE SEQUENCE [LARGE SCALE GENOMIC DNA]</scope>
    <source>
        <strain evidence="3">X2_MaxBin.013</strain>
    </source>
</reference>
<dbReference type="Proteomes" id="UP000488506">
    <property type="component" value="Unassembled WGS sequence"/>
</dbReference>
<proteinExistence type="predicted"/>
<dbReference type="AlphaFoldDB" id="A0A833L1R7"/>
<comment type="caution">
    <text evidence="3">The sequence shown here is derived from an EMBL/GenBank/DDBJ whole genome shotgun (WGS) entry which is preliminary data.</text>
</comment>
<sequence length="391" mass="43571">MSEPNKIESKLTPVYVPQKPKTTKEIAKDYQPKDVVDIGNGVTMKIPKEVQKKIDKTAEKIQENERQEIERRSDVTDMVAYDTAQISSKAAKALKATEDFINDRKLVARQTTESKPAVKKVNWKWQPFLLGSKKKTVPAPSAPPVKIKAPPAYSTFTLEAGTRERETTAFEKEEIPTTKDTSVDGKKLTTALSRPTNATIPGGLDTTKTDDITSRAGKLAAKKVPSPPAIALPPLDSKTIATPALKPAPKPTLAPKVIQRVVGKRDQYQVPGQVTGSLLGVEQLKKTWDEKILELARTNGEVKLDLEAYRNNVKTVSGLRTAIKEKERKLENFIELQNRREQEGKRPSDAIGRRIVLLKKEIAQLAQRYEVWVRSQRKLKDALDKALEDGN</sequence>
<feature type="region of interest" description="Disordered" evidence="2">
    <location>
        <begin position="157"/>
        <end position="184"/>
    </location>
</feature>
<keyword evidence="1" id="KW-0175">Coiled coil</keyword>
<evidence type="ECO:0000256" key="2">
    <source>
        <dbReference type="SAM" id="MobiDB-lite"/>
    </source>
</evidence>
<feature type="compositionally biased region" description="Basic and acidic residues" evidence="2">
    <location>
        <begin position="161"/>
        <end position="184"/>
    </location>
</feature>